<organism evidence="1 2">
    <name type="scientific">Kushneria phosphatilytica</name>
    <dbReference type="NCBI Taxonomy" id="657387"/>
    <lineage>
        <taxon>Bacteria</taxon>
        <taxon>Pseudomonadati</taxon>
        <taxon>Pseudomonadota</taxon>
        <taxon>Gammaproteobacteria</taxon>
        <taxon>Oceanospirillales</taxon>
        <taxon>Halomonadaceae</taxon>
        <taxon>Kushneria</taxon>
    </lineage>
</organism>
<dbReference type="Gene3D" id="3.40.50.2000">
    <property type="entry name" value="Glycogen Phosphorylase B"/>
    <property type="match status" value="1"/>
</dbReference>
<sequence>MKVLYAASFGGHWVQLNRIAKGLSFSDEVFISTKSVKSEDKVYIIKDFNVSNFYIGFSEFLKVYRIIKEEDPAWVLSTGAAPGLLVIFLASIVGKKTMWVDSIANSKKLSLSGKLAMYFADITLSQWEDVAAKNKKVEYIGSLL</sequence>
<dbReference type="InterPro" id="IPR013969">
    <property type="entry name" value="Oligosacch_biosynth_Alg14"/>
</dbReference>
<dbReference type="KEGG" id="kuy:FY550_12045"/>
<dbReference type="STRING" id="657387.BH688_10975"/>
<accession>A0A1S1NP77</accession>
<dbReference type="OrthoDB" id="555447at2"/>
<proteinExistence type="predicted"/>
<gene>
    <name evidence="1" type="ORF">FY550_12045</name>
</gene>
<dbReference type="Pfam" id="PF08660">
    <property type="entry name" value="Alg14"/>
    <property type="match status" value="1"/>
</dbReference>
<dbReference type="EMBL" id="CP043420">
    <property type="protein sequence ID" value="QEL11797.1"/>
    <property type="molecule type" value="Genomic_DNA"/>
</dbReference>
<dbReference type="RefSeq" id="WP_070979452.1">
    <property type="nucleotide sequence ID" value="NZ_CP043420.1"/>
</dbReference>
<protein>
    <submittedName>
        <fullName evidence="1">Oligosaccharide biosynthesis protein Alg14</fullName>
    </submittedName>
</protein>
<dbReference type="Proteomes" id="UP000322553">
    <property type="component" value="Chromosome"/>
</dbReference>
<dbReference type="AlphaFoldDB" id="A0A1S1NP77"/>
<evidence type="ECO:0000313" key="2">
    <source>
        <dbReference type="Proteomes" id="UP000322553"/>
    </source>
</evidence>
<evidence type="ECO:0000313" key="1">
    <source>
        <dbReference type="EMBL" id="QEL11797.1"/>
    </source>
</evidence>
<name>A0A1S1NP77_9GAMM</name>
<keyword evidence="2" id="KW-1185">Reference proteome</keyword>
<reference evidence="1 2" key="1">
    <citation type="submission" date="2019-08" db="EMBL/GenBank/DDBJ databases">
        <title>Complete genome sequence of Kushneria sp. YCWA18, a halophilic phosphate-solubilizing bacterium isolated from Daqiao saltern in China.</title>
        <authorList>
            <person name="Du G.-X."/>
            <person name="Qu L.-Y."/>
        </authorList>
    </citation>
    <scope>NUCLEOTIDE SEQUENCE [LARGE SCALE GENOMIC DNA]</scope>
    <source>
        <strain evidence="1 2">YCWA18</strain>
    </source>
</reference>
<dbReference type="GO" id="GO:0006488">
    <property type="term" value="P:dolichol-linked oligosaccharide biosynthetic process"/>
    <property type="evidence" value="ECO:0007669"/>
    <property type="project" value="InterPro"/>
</dbReference>